<dbReference type="InterPro" id="IPR025659">
    <property type="entry name" value="Tubby-like_C"/>
</dbReference>
<sequence length="318" mass="36110">MRWLLRLLSRAAAAGRATARTTGSHVGGSNGFASGRGGSDGTVVPREWLRKLWTEELRKQRDVARRWGWRAVATSDGGGADSFGDFAMAPSRSYQHDDRDLTPAKLKPLLSRANLLIARDIEWANIMLAFEQPVGFIREKSNVIFRQLFRSRRPFVAEITDAMGNEIFTVRRPFWLINSSIYAEVNGKTQITQFFVYLLLLLYCLTLDLPPFGFFRNRQFAVVENPGFWNWTFTLTDEDDNVLAQIDRNWRGIGFELFTDAGQYAIRFGDAGLNRKFGLASDIDELHVVRQLTLPERAVALALAVSLDCDYFSRRGGW</sequence>
<dbReference type="InterPro" id="IPR005552">
    <property type="entry name" value="Scramblase"/>
</dbReference>
<protein>
    <recommendedName>
        <fullName evidence="2">Phospholipid scramblase</fullName>
    </recommendedName>
</protein>
<comment type="similarity">
    <text evidence="1 2">Belongs to the phospholipid scramblase family.</text>
</comment>
<feature type="compositionally biased region" description="Gly residues" evidence="3">
    <location>
        <begin position="25"/>
        <end position="38"/>
    </location>
</feature>
<dbReference type="eggNOG" id="KOG0621">
    <property type="taxonomic scope" value="Eukaryota"/>
</dbReference>
<dbReference type="PANTHER" id="PTHR23248">
    <property type="entry name" value="PHOSPHOLIPID SCRAMBLASE-RELATED"/>
    <property type="match status" value="1"/>
</dbReference>
<proteinExistence type="inferred from homology"/>
<evidence type="ECO:0000256" key="3">
    <source>
        <dbReference type="SAM" id="MobiDB-lite"/>
    </source>
</evidence>
<keyword evidence="6" id="KW-1185">Reference proteome</keyword>
<name>A0A0D3F2X0_9ORYZ</name>
<evidence type="ECO:0000313" key="6">
    <source>
        <dbReference type="Proteomes" id="UP000026960"/>
    </source>
</evidence>
<keyword evidence="4" id="KW-0732">Signal</keyword>
<reference evidence="5" key="1">
    <citation type="journal article" date="2009" name="Rice">
        <title>De Novo Next Generation Sequencing of Plant Genomes.</title>
        <authorList>
            <person name="Rounsley S."/>
            <person name="Marri P.R."/>
            <person name="Yu Y."/>
            <person name="He R."/>
            <person name="Sisneros N."/>
            <person name="Goicoechea J.L."/>
            <person name="Lee S.J."/>
            <person name="Angelova A."/>
            <person name="Kudrna D."/>
            <person name="Luo M."/>
            <person name="Affourtit J."/>
            <person name="Desany B."/>
            <person name="Knight J."/>
            <person name="Niazi F."/>
            <person name="Egholm M."/>
            <person name="Wing R.A."/>
        </authorList>
    </citation>
    <scope>NUCLEOTIDE SEQUENCE [LARGE SCALE GENOMIC DNA]</scope>
    <source>
        <strain evidence="5">cv. IRGC 105608</strain>
    </source>
</reference>
<reference evidence="5" key="2">
    <citation type="submission" date="2015-03" db="UniProtKB">
        <authorList>
            <consortium name="EnsemblPlants"/>
        </authorList>
    </citation>
    <scope>IDENTIFICATION</scope>
</reference>
<dbReference type="Proteomes" id="UP000026960">
    <property type="component" value="Chromosome 2"/>
</dbReference>
<dbReference type="GO" id="GO:0017128">
    <property type="term" value="F:phospholipid scramblase activity"/>
    <property type="evidence" value="ECO:0007669"/>
    <property type="project" value="InterPro"/>
</dbReference>
<dbReference type="EnsemblPlants" id="OBART02G10070.1">
    <property type="protein sequence ID" value="OBART02G10070.1"/>
    <property type="gene ID" value="OBART02G10070"/>
</dbReference>
<evidence type="ECO:0000256" key="4">
    <source>
        <dbReference type="SAM" id="SignalP"/>
    </source>
</evidence>
<dbReference type="HOGENOM" id="CLU_023808_1_0_1"/>
<dbReference type="PANTHER" id="PTHR23248:SF9">
    <property type="entry name" value="PHOSPHOLIPID SCRAMBLASE"/>
    <property type="match status" value="1"/>
</dbReference>
<dbReference type="Pfam" id="PF03803">
    <property type="entry name" value="Scramblase"/>
    <property type="match status" value="1"/>
</dbReference>
<organism evidence="5">
    <name type="scientific">Oryza barthii</name>
    <dbReference type="NCBI Taxonomy" id="65489"/>
    <lineage>
        <taxon>Eukaryota</taxon>
        <taxon>Viridiplantae</taxon>
        <taxon>Streptophyta</taxon>
        <taxon>Embryophyta</taxon>
        <taxon>Tracheophyta</taxon>
        <taxon>Spermatophyta</taxon>
        <taxon>Magnoliopsida</taxon>
        <taxon>Liliopsida</taxon>
        <taxon>Poales</taxon>
        <taxon>Poaceae</taxon>
        <taxon>BOP clade</taxon>
        <taxon>Oryzoideae</taxon>
        <taxon>Oryzeae</taxon>
        <taxon>Oryzinae</taxon>
        <taxon>Oryza</taxon>
    </lineage>
</organism>
<dbReference type="Gramene" id="OBART02G10070.1">
    <property type="protein sequence ID" value="OBART02G10070.1"/>
    <property type="gene ID" value="OBART02G10070"/>
</dbReference>
<dbReference type="SUPFAM" id="SSF54518">
    <property type="entry name" value="Tubby C-terminal domain-like"/>
    <property type="match status" value="1"/>
</dbReference>
<dbReference type="AlphaFoldDB" id="A0A0D3F2X0"/>
<dbReference type="STRING" id="65489.A0A0D3F2X0"/>
<accession>A0A0D3F2X0</accession>
<feature type="chain" id="PRO_5002261803" description="Phospholipid scramblase" evidence="4">
    <location>
        <begin position="20"/>
        <end position="318"/>
    </location>
</feature>
<dbReference type="PaxDb" id="65489-OBART02G10070.1"/>
<evidence type="ECO:0000256" key="2">
    <source>
        <dbReference type="RuleBase" id="RU363116"/>
    </source>
</evidence>
<feature type="region of interest" description="Disordered" evidence="3">
    <location>
        <begin position="18"/>
        <end position="38"/>
    </location>
</feature>
<evidence type="ECO:0000313" key="5">
    <source>
        <dbReference type="EnsemblPlants" id="OBART02G10070.1"/>
    </source>
</evidence>
<dbReference type="GO" id="GO:0005886">
    <property type="term" value="C:plasma membrane"/>
    <property type="evidence" value="ECO:0007669"/>
    <property type="project" value="TreeGrafter"/>
</dbReference>
<feature type="signal peptide" evidence="4">
    <location>
        <begin position="1"/>
        <end position="19"/>
    </location>
</feature>
<evidence type="ECO:0000256" key="1">
    <source>
        <dbReference type="ARBA" id="ARBA00005350"/>
    </source>
</evidence>